<sequence length="201" mass="21690">MKRVCLAVLALTAPALLAACDPVTLAVGAGAGVGTAAASDGGVDAAANDAKIRIEINDLWFRQSVELYRDVSLTISEGRVELTGSVKKPETRVEAVRLAWQAAGVKQVIDDIQVTDQSGISDYASDVWIANDLRTRLMFDKQIKNINYTVDVVNGTVYLMGVARDQAELDRVIAHARDIDGVQRVVNNVVLRNDPRRTGSN</sequence>
<dbReference type="InterPro" id="IPR007055">
    <property type="entry name" value="BON_dom"/>
</dbReference>
<dbReference type="SMART" id="SM00749">
    <property type="entry name" value="BON"/>
    <property type="match status" value="2"/>
</dbReference>
<dbReference type="PANTHER" id="PTHR34606">
    <property type="entry name" value="BON DOMAIN-CONTAINING PROTEIN"/>
    <property type="match status" value="1"/>
</dbReference>
<dbReference type="InterPro" id="IPR014004">
    <property type="entry name" value="Transpt-assoc_nodulatn_dom_bac"/>
</dbReference>
<dbReference type="Pfam" id="PF04972">
    <property type="entry name" value="BON"/>
    <property type="match status" value="2"/>
</dbReference>
<name>A0A1J5RY86_9ZZZZ</name>
<proteinExistence type="predicted"/>
<dbReference type="EMBL" id="MLJW01000091">
    <property type="protein sequence ID" value="OIR00794.1"/>
    <property type="molecule type" value="Genomic_DNA"/>
</dbReference>
<dbReference type="PROSITE" id="PS50914">
    <property type="entry name" value="BON"/>
    <property type="match status" value="2"/>
</dbReference>
<feature type="domain" description="BON" evidence="1">
    <location>
        <begin position="48"/>
        <end position="116"/>
    </location>
</feature>
<evidence type="ECO:0000259" key="1">
    <source>
        <dbReference type="PROSITE" id="PS50914"/>
    </source>
</evidence>
<dbReference type="Gene3D" id="3.30.1340.30">
    <property type="match status" value="2"/>
</dbReference>
<organism evidence="2">
    <name type="scientific">mine drainage metagenome</name>
    <dbReference type="NCBI Taxonomy" id="410659"/>
    <lineage>
        <taxon>unclassified sequences</taxon>
        <taxon>metagenomes</taxon>
        <taxon>ecological metagenomes</taxon>
    </lineage>
</organism>
<feature type="domain" description="BON" evidence="1">
    <location>
        <begin position="125"/>
        <end position="193"/>
    </location>
</feature>
<dbReference type="AlphaFoldDB" id="A0A1J5RY86"/>
<gene>
    <name evidence="2" type="primary">osmY_10</name>
    <name evidence="2" type="ORF">GALL_171310</name>
</gene>
<comment type="caution">
    <text evidence="2">The sequence shown here is derived from an EMBL/GenBank/DDBJ whole genome shotgun (WGS) entry which is preliminary data.</text>
</comment>
<accession>A0A1J5RY86</accession>
<dbReference type="PROSITE" id="PS51257">
    <property type="entry name" value="PROKAR_LIPOPROTEIN"/>
    <property type="match status" value="1"/>
</dbReference>
<dbReference type="PANTHER" id="PTHR34606:SF15">
    <property type="entry name" value="BON DOMAIN-CONTAINING PROTEIN"/>
    <property type="match status" value="1"/>
</dbReference>
<reference evidence="2" key="1">
    <citation type="submission" date="2016-10" db="EMBL/GenBank/DDBJ databases">
        <title>Sequence of Gallionella enrichment culture.</title>
        <authorList>
            <person name="Poehlein A."/>
            <person name="Muehling M."/>
            <person name="Daniel R."/>
        </authorList>
    </citation>
    <scope>NUCLEOTIDE SEQUENCE</scope>
</reference>
<protein>
    <submittedName>
        <fullName evidence="2">Osmotically-inducible protein Y</fullName>
    </submittedName>
</protein>
<evidence type="ECO:0000313" key="2">
    <source>
        <dbReference type="EMBL" id="OIR00794.1"/>
    </source>
</evidence>
<dbReference type="InterPro" id="IPR051686">
    <property type="entry name" value="Lipoprotein_DolP"/>
</dbReference>